<keyword evidence="2" id="KW-0663">Pyridoxal phosphate</keyword>
<dbReference type="Gene3D" id="1.10.260.50">
    <property type="match status" value="1"/>
</dbReference>
<dbReference type="EC" id="2.8.1.7" evidence="4"/>
<reference evidence="4 5" key="1">
    <citation type="submission" date="2023-07" db="EMBL/GenBank/DDBJ databases">
        <title>Genomic Encyclopedia of Type Strains, Phase IV (KMG-IV): sequencing the most valuable type-strain genomes for metagenomic binning, comparative biology and taxonomic classification.</title>
        <authorList>
            <person name="Goeker M."/>
        </authorList>
    </citation>
    <scope>NUCLEOTIDE SEQUENCE [LARGE SCALE GENOMIC DNA]</scope>
    <source>
        <strain evidence="4 5">DSM 19092</strain>
    </source>
</reference>
<evidence type="ECO:0000256" key="1">
    <source>
        <dbReference type="ARBA" id="ARBA00001933"/>
    </source>
</evidence>
<comment type="cofactor">
    <cofactor evidence="1">
        <name>pyridoxal 5'-phosphate</name>
        <dbReference type="ChEBI" id="CHEBI:597326"/>
    </cofactor>
</comment>
<gene>
    <name evidence="4" type="ORF">J2S06_000274</name>
</gene>
<organism evidence="4 5">
    <name type="scientific">Aeribacillus alveayuensis</name>
    <dbReference type="NCBI Taxonomy" id="279215"/>
    <lineage>
        <taxon>Bacteria</taxon>
        <taxon>Bacillati</taxon>
        <taxon>Bacillota</taxon>
        <taxon>Bacilli</taxon>
        <taxon>Bacillales</taxon>
        <taxon>Bacillaceae</taxon>
        <taxon>Aeribacillus</taxon>
    </lineage>
</organism>
<dbReference type="Pfam" id="PF00266">
    <property type="entry name" value="Aminotran_5"/>
    <property type="match status" value="1"/>
</dbReference>
<dbReference type="SUPFAM" id="SSF53383">
    <property type="entry name" value="PLP-dependent transferases"/>
    <property type="match status" value="1"/>
</dbReference>
<dbReference type="PANTHER" id="PTHR11601:SF36">
    <property type="entry name" value="CYSTEINE DESULFURASE NIFS-RELATED"/>
    <property type="match status" value="1"/>
</dbReference>
<dbReference type="InterPro" id="IPR000192">
    <property type="entry name" value="Aminotrans_V_dom"/>
</dbReference>
<comment type="caution">
    <text evidence="4">The sequence shown here is derived from an EMBL/GenBank/DDBJ whole genome shotgun (WGS) entry which is preliminary data.</text>
</comment>
<sequence length="379" mass="42021">MIYLDYASTTPMSEKALAAYNEAAKHVFGNASSLHDIGGNAHEWLNAARNTFAKLINGKSEGVFFTSGGTESNLLALQTLLNIHSHKRHIVSSAFEHSSIRNYLQLLTQKGYNVTFLQGDETGTISAAMVERVIRHNTALVTIQHGNSEIGVLQPIEEIGQLLKDKKIPFHTDCVQTLGKMNIDVQKMKAAAYSFSSHKVYGPKGVGSVYIDPTIDWKPLIPGTSHENGFRPGTVDVPGICSFVTAFKDFYNQREKYHQHFTHLRQLFIHEIKKRDMNITVINHDCHNQLPHIIGIMMNQMEGQYAMLELNRKGIAVSTGSACQAGMQSPSPTLLSIGYDTEKARQFIRISFGIKTTEADILTLVSVLEQLTTSSDGKD</sequence>
<accession>A0ABT9VJR3</accession>
<evidence type="ECO:0000313" key="5">
    <source>
        <dbReference type="Proteomes" id="UP001225646"/>
    </source>
</evidence>
<name>A0ABT9VJR3_9BACI</name>
<dbReference type="InterPro" id="IPR015421">
    <property type="entry name" value="PyrdxlP-dep_Trfase_major"/>
</dbReference>
<proteinExistence type="predicted"/>
<evidence type="ECO:0000313" key="4">
    <source>
        <dbReference type="EMBL" id="MDQ0161204.1"/>
    </source>
</evidence>
<dbReference type="InterPro" id="IPR015424">
    <property type="entry name" value="PyrdxlP-dep_Trfase"/>
</dbReference>
<protein>
    <submittedName>
        <fullName evidence="4">Cysteine desulfurase</fullName>
        <ecNumber evidence="4">2.8.1.7</ecNumber>
    </submittedName>
</protein>
<evidence type="ECO:0000256" key="2">
    <source>
        <dbReference type="ARBA" id="ARBA00022898"/>
    </source>
</evidence>
<dbReference type="EMBL" id="JAUSTR010000001">
    <property type="protein sequence ID" value="MDQ0161204.1"/>
    <property type="molecule type" value="Genomic_DNA"/>
</dbReference>
<dbReference type="GO" id="GO:0031071">
    <property type="term" value="F:cysteine desulfurase activity"/>
    <property type="evidence" value="ECO:0007669"/>
    <property type="project" value="UniProtKB-EC"/>
</dbReference>
<dbReference type="PANTHER" id="PTHR11601">
    <property type="entry name" value="CYSTEINE DESULFURYLASE FAMILY MEMBER"/>
    <property type="match status" value="1"/>
</dbReference>
<dbReference type="InterPro" id="IPR016454">
    <property type="entry name" value="Cysteine_dSase"/>
</dbReference>
<dbReference type="InterPro" id="IPR015422">
    <property type="entry name" value="PyrdxlP-dep_Trfase_small"/>
</dbReference>
<keyword evidence="4" id="KW-0808">Transferase</keyword>
<dbReference type="RefSeq" id="WP_419151048.1">
    <property type="nucleotide sequence ID" value="NZ_JAUSTR010000001.1"/>
</dbReference>
<dbReference type="Gene3D" id="3.40.640.10">
    <property type="entry name" value="Type I PLP-dependent aspartate aminotransferase-like (Major domain)"/>
    <property type="match status" value="1"/>
</dbReference>
<evidence type="ECO:0000259" key="3">
    <source>
        <dbReference type="Pfam" id="PF00266"/>
    </source>
</evidence>
<dbReference type="Proteomes" id="UP001225646">
    <property type="component" value="Unassembled WGS sequence"/>
</dbReference>
<dbReference type="NCBIfam" id="NF002806">
    <property type="entry name" value="PRK02948.1"/>
    <property type="match status" value="1"/>
</dbReference>
<feature type="domain" description="Aminotransferase class V" evidence="3">
    <location>
        <begin position="2"/>
        <end position="362"/>
    </location>
</feature>
<dbReference type="Gene3D" id="3.90.1150.10">
    <property type="entry name" value="Aspartate Aminotransferase, domain 1"/>
    <property type="match status" value="1"/>
</dbReference>
<keyword evidence="5" id="KW-1185">Reference proteome</keyword>
<dbReference type="PIRSF" id="PIRSF005572">
    <property type="entry name" value="NifS"/>
    <property type="match status" value="1"/>
</dbReference>